<evidence type="ECO:0000259" key="2">
    <source>
        <dbReference type="Pfam" id="PF19762"/>
    </source>
</evidence>
<comment type="caution">
    <text evidence="3">The sequence shown here is derived from an EMBL/GenBank/DDBJ whole genome shotgun (WGS) entry which is preliminary data.</text>
</comment>
<dbReference type="RefSeq" id="WP_377185635.1">
    <property type="nucleotide sequence ID" value="NZ_JBHUPD010000002.1"/>
</dbReference>
<feature type="transmembrane region" description="Helical" evidence="1">
    <location>
        <begin position="89"/>
        <end position="110"/>
    </location>
</feature>
<name>A0ABW5YD37_9SPHI</name>
<dbReference type="InterPro" id="IPR046216">
    <property type="entry name" value="DUF6249"/>
</dbReference>
<feature type="domain" description="DUF6249" evidence="2">
    <location>
        <begin position="12"/>
        <end position="110"/>
    </location>
</feature>
<keyword evidence="4" id="KW-1185">Reference proteome</keyword>
<gene>
    <name evidence="3" type="ORF">ACFS5N_11865</name>
</gene>
<organism evidence="3 4">
    <name type="scientific">Mucilaginibacter ximonensis</name>
    <dbReference type="NCBI Taxonomy" id="538021"/>
    <lineage>
        <taxon>Bacteria</taxon>
        <taxon>Pseudomonadati</taxon>
        <taxon>Bacteroidota</taxon>
        <taxon>Sphingobacteriia</taxon>
        <taxon>Sphingobacteriales</taxon>
        <taxon>Sphingobacteriaceae</taxon>
        <taxon>Mucilaginibacter</taxon>
    </lineage>
</organism>
<protein>
    <submittedName>
        <fullName evidence="3">DUF6249 domain-containing protein</fullName>
    </submittedName>
</protein>
<proteinExistence type="predicted"/>
<dbReference type="Proteomes" id="UP001597557">
    <property type="component" value="Unassembled WGS sequence"/>
</dbReference>
<keyword evidence="1" id="KW-0472">Membrane</keyword>
<evidence type="ECO:0000256" key="1">
    <source>
        <dbReference type="SAM" id="Phobius"/>
    </source>
</evidence>
<sequence length="118" mass="13510">MQEVTRDCIVSLAAFAAIFGIAYVFFMTRHRERMTMLDRNLIENPFNRPTSRPDYGLLSLKYGMLLVGFGVGYFMGWILYNYYGVSHSVSIVSMVCLFGGMSLILNYIIVRKQGLNKE</sequence>
<evidence type="ECO:0000313" key="3">
    <source>
        <dbReference type="EMBL" id="MFD2873171.1"/>
    </source>
</evidence>
<feature type="transmembrane region" description="Helical" evidence="1">
    <location>
        <begin position="12"/>
        <end position="29"/>
    </location>
</feature>
<keyword evidence="1" id="KW-1133">Transmembrane helix</keyword>
<dbReference type="Pfam" id="PF19762">
    <property type="entry name" value="DUF6249"/>
    <property type="match status" value="1"/>
</dbReference>
<reference evidence="4" key="1">
    <citation type="journal article" date="2019" name="Int. J. Syst. Evol. Microbiol.">
        <title>The Global Catalogue of Microorganisms (GCM) 10K type strain sequencing project: providing services to taxonomists for standard genome sequencing and annotation.</title>
        <authorList>
            <consortium name="The Broad Institute Genomics Platform"/>
            <consortium name="The Broad Institute Genome Sequencing Center for Infectious Disease"/>
            <person name="Wu L."/>
            <person name="Ma J."/>
        </authorList>
    </citation>
    <scope>NUCLEOTIDE SEQUENCE [LARGE SCALE GENOMIC DNA]</scope>
    <source>
        <strain evidence="4">KCTC 22437</strain>
    </source>
</reference>
<evidence type="ECO:0000313" key="4">
    <source>
        <dbReference type="Proteomes" id="UP001597557"/>
    </source>
</evidence>
<accession>A0ABW5YD37</accession>
<dbReference type="EMBL" id="JBHUPD010000002">
    <property type="protein sequence ID" value="MFD2873171.1"/>
    <property type="molecule type" value="Genomic_DNA"/>
</dbReference>
<feature type="transmembrane region" description="Helical" evidence="1">
    <location>
        <begin position="62"/>
        <end position="83"/>
    </location>
</feature>
<keyword evidence="1" id="KW-0812">Transmembrane</keyword>